<dbReference type="Gene3D" id="3.30.1360.70">
    <property type="entry name" value="Arginyl tRNA synthetase N-terminal domain"/>
    <property type="match status" value="1"/>
</dbReference>
<evidence type="ECO:0000259" key="13">
    <source>
        <dbReference type="SMART" id="SM00836"/>
    </source>
</evidence>
<dbReference type="EMBL" id="AYZL01000020">
    <property type="protein sequence ID" value="KRN03923.1"/>
    <property type="molecule type" value="Genomic_DNA"/>
</dbReference>
<evidence type="ECO:0000256" key="1">
    <source>
        <dbReference type="ARBA" id="ARBA00004496"/>
    </source>
</evidence>
<dbReference type="CDD" id="cd07956">
    <property type="entry name" value="Anticodon_Ia_Arg"/>
    <property type="match status" value="1"/>
</dbReference>
<dbReference type="AlphaFoldDB" id="A0A0R2DKC7"/>
<dbReference type="SMART" id="SM01016">
    <property type="entry name" value="Arg_tRNA_synt_N"/>
    <property type="match status" value="1"/>
</dbReference>
<evidence type="ECO:0000256" key="2">
    <source>
        <dbReference type="ARBA" id="ARBA00005594"/>
    </source>
</evidence>
<keyword evidence="9 11" id="KW-0030">Aminoacyl-tRNA synthetase</keyword>
<dbReference type="SUPFAM" id="SSF52374">
    <property type="entry name" value="Nucleotidylyl transferase"/>
    <property type="match status" value="1"/>
</dbReference>
<feature type="domain" description="DALR anticodon binding" evidence="13">
    <location>
        <begin position="449"/>
        <end position="563"/>
    </location>
</feature>
<evidence type="ECO:0000256" key="6">
    <source>
        <dbReference type="ARBA" id="ARBA00022741"/>
    </source>
</evidence>
<keyword evidence="4 11" id="KW-0963">Cytoplasm</keyword>
<sequence>MNFKERVVKSLQTILQDKLDGQTIEKLIERPKYSHLGDYAFPAFSLAKIEKRAPQQIALDLAKELQGDDFAKVEAVGPYVNFFIKHDELTSAVVSTILSKGNQYASQSESKGNVTIDMSSPNIAKPMSMGHLRSTVIGNSISLILDKVGFDPIKINHLGDWGTQFGKLIVAYKKWGSEDEVRQDPINNLLKYYVEFHEEAEKHPELDDEARLWFKKLEDNDEEALKLWRWFREESLKEFQRVYDILGVTFDSYNGEAFYNDKMDAIVEELKEKDLLKESQGAQIVDLDDLDLSPALIQKSDGATLYMTRDLAAAIYRKNTYNFAESLYVVGNEQSEHFKQLKAVLGKMGYDWSDDIRHIPFGLITSGGKKLSTRKGNIILLEEVLSDAVRLAKAQIDEKNPNLPNKEQVAHEVGVGAVIFHDLRNDRLDNFDFNLEEVVRFEGDTGPYVQYTNARAQSILRKANHTVDATPSQLELTDDYSFEVAKELLKFNEIVQRAAEKYEPSIIAKYAINLAQLFNKYYANQRILDEDKHLNARLALVEATSVVLTESLRLLGVNAPKEM</sequence>
<evidence type="ECO:0000256" key="5">
    <source>
        <dbReference type="ARBA" id="ARBA00022598"/>
    </source>
</evidence>
<protein>
    <recommendedName>
        <fullName evidence="11">Arginine--tRNA ligase</fullName>
        <ecNumber evidence="11">6.1.1.19</ecNumber>
    </recommendedName>
    <alternativeName>
        <fullName evidence="11">Arginyl-tRNA synthetase</fullName>
        <shortName evidence="11">ArgRS</shortName>
    </alternativeName>
</protein>
<comment type="caution">
    <text evidence="15">The sequence shown here is derived from an EMBL/GenBank/DDBJ whole genome shotgun (WGS) entry which is preliminary data.</text>
</comment>
<evidence type="ECO:0000256" key="8">
    <source>
        <dbReference type="ARBA" id="ARBA00022917"/>
    </source>
</evidence>
<evidence type="ECO:0000256" key="3">
    <source>
        <dbReference type="ARBA" id="ARBA00011245"/>
    </source>
</evidence>
<proteinExistence type="inferred from homology"/>
<keyword evidence="6 11" id="KW-0547">Nucleotide-binding</keyword>
<comment type="similarity">
    <text evidence="2 11 12">Belongs to the class-I aminoacyl-tRNA synthetase family.</text>
</comment>
<gene>
    <name evidence="11" type="primary">argS</name>
    <name evidence="15" type="ORF">FC86_GL001035</name>
</gene>
<dbReference type="InterPro" id="IPR035684">
    <property type="entry name" value="ArgRS_core"/>
</dbReference>
<dbReference type="InterPro" id="IPR001278">
    <property type="entry name" value="Arg-tRNA-ligase"/>
</dbReference>
<dbReference type="OrthoDB" id="9805987at2"/>
<dbReference type="SUPFAM" id="SSF55190">
    <property type="entry name" value="Arginyl-tRNA synthetase (ArgRS), N-terminal 'additional' domain"/>
    <property type="match status" value="1"/>
</dbReference>
<dbReference type="EC" id="6.1.1.19" evidence="11"/>
<dbReference type="InterPro" id="IPR014729">
    <property type="entry name" value="Rossmann-like_a/b/a_fold"/>
</dbReference>
<dbReference type="PATRIC" id="fig|1423744.4.peg.1062"/>
<dbReference type="Gene3D" id="3.40.50.620">
    <property type="entry name" value="HUPs"/>
    <property type="match status" value="1"/>
</dbReference>
<dbReference type="Pfam" id="PF03485">
    <property type="entry name" value="Arg_tRNA_synt_N"/>
    <property type="match status" value="1"/>
</dbReference>
<dbReference type="Pfam" id="PF00750">
    <property type="entry name" value="tRNA-synt_1d"/>
    <property type="match status" value="1"/>
</dbReference>
<feature type="short sequence motif" description="'HIGH' region" evidence="11">
    <location>
        <begin position="121"/>
        <end position="131"/>
    </location>
</feature>
<dbReference type="InterPro" id="IPR009080">
    <property type="entry name" value="tRNAsynth_Ia_anticodon-bd"/>
</dbReference>
<dbReference type="GO" id="GO:0005737">
    <property type="term" value="C:cytoplasm"/>
    <property type="evidence" value="ECO:0007669"/>
    <property type="project" value="UniProtKB-SubCell"/>
</dbReference>
<accession>A0A0R2DKC7</accession>
<dbReference type="InterPro" id="IPR008909">
    <property type="entry name" value="DALR_anticod-bd"/>
</dbReference>
<dbReference type="PANTHER" id="PTHR11956:SF5">
    <property type="entry name" value="ARGININE--TRNA LIGASE, CYTOPLASMIC"/>
    <property type="match status" value="1"/>
</dbReference>
<evidence type="ECO:0000256" key="12">
    <source>
        <dbReference type="RuleBase" id="RU363038"/>
    </source>
</evidence>
<dbReference type="CDD" id="cd00671">
    <property type="entry name" value="ArgRS_core"/>
    <property type="match status" value="1"/>
</dbReference>
<dbReference type="STRING" id="1423744.FC86_GL001035"/>
<evidence type="ECO:0000256" key="9">
    <source>
        <dbReference type="ARBA" id="ARBA00023146"/>
    </source>
</evidence>
<dbReference type="InterPro" id="IPR005148">
    <property type="entry name" value="Arg-tRNA-synth_N"/>
</dbReference>
<dbReference type="RefSeq" id="WP_056975230.1">
    <property type="nucleotide sequence ID" value="NZ_AYZL01000020.1"/>
</dbReference>
<evidence type="ECO:0000259" key="14">
    <source>
        <dbReference type="SMART" id="SM01016"/>
    </source>
</evidence>
<dbReference type="SMART" id="SM00836">
    <property type="entry name" value="DALR_1"/>
    <property type="match status" value="1"/>
</dbReference>
<evidence type="ECO:0000313" key="16">
    <source>
        <dbReference type="Proteomes" id="UP000051378"/>
    </source>
</evidence>
<comment type="catalytic activity">
    <reaction evidence="10 11">
        <text>tRNA(Arg) + L-arginine + ATP = L-arginyl-tRNA(Arg) + AMP + diphosphate</text>
        <dbReference type="Rhea" id="RHEA:20301"/>
        <dbReference type="Rhea" id="RHEA-COMP:9658"/>
        <dbReference type="Rhea" id="RHEA-COMP:9673"/>
        <dbReference type="ChEBI" id="CHEBI:30616"/>
        <dbReference type="ChEBI" id="CHEBI:32682"/>
        <dbReference type="ChEBI" id="CHEBI:33019"/>
        <dbReference type="ChEBI" id="CHEBI:78442"/>
        <dbReference type="ChEBI" id="CHEBI:78513"/>
        <dbReference type="ChEBI" id="CHEBI:456215"/>
        <dbReference type="EC" id="6.1.1.19"/>
    </reaction>
</comment>
<reference evidence="15 16" key="1">
    <citation type="journal article" date="2015" name="Genome Announc.">
        <title>Expanding the biotechnology potential of lactobacilli through comparative genomics of 213 strains and associated genera.</title>
        <authorList>
            <person name="Sun Z."/>
            <person name="Harris H.M."/>
            <person name="McCann A."/>
            <person name="Guo C."/>
            <person name="Argimon S."/>
            <person name="Zhang W."/>
            <person name="Yang X."/>
            <person name="Jeffery I.B."/>
            <person name="Cooney J.C."/>
            <person name="Kagawa T.F."/>
            <person name="Liu W."/>
            <person name="Song Y."/>
            <person name="Salvetti E."/>
            <person name="Wrobel A."/>
            <person name="Rasinkangas P."/>
            <person name="Parkhill J."/>
            <person name="Rea M.C."/>
            <person name="O'Sullivan O."/>
            <person name="Ritari J."/>
            <person name="Douillard F.P."/>
            <person name="Paul Ross R."/>
            <person name="Yang R."/>
            <person name="Briner A.E."/>
            <person name="Felis G.E."/>
            <person name="de Vos W.M."/>
            <person name="Barrangou R."/>
            <person name="Klaenhammer T.R."/>
            <person name="Caufield P.W."/>
            <person name="Cui Y."/>
            <person name="Zhang H."/>
            <person name="O'Toole P.W."/>
        </authorList>
    </citation>
    <scope>NUCLEOTIDE SEQUENCE [LARGE SCALE GENOMIC DNA]</scope>
    <source>
        <strain evidence="15 16">DSM 23037</strain>
    </source>
</reference>
<dbReference type="PANTHER" id="PTHR11956">
    <property type="entry name" value="ARGINYL-TRNA SYNTHETASE"/>
    <property type="match status" value="1"/>
</dbReference>
<dbReference type="SUPFAM" id="SSF47323">
    <property type="entry name" value="Anticodon-binding domain of a subclass of class I aminoacyl-tRNA synthetases"/>
    <property type="match status" value="1"/>
</dbReference>
<evidence type="ECO:0000256" key="7">
    <source>
        <dbReference type="ARBA" id="ARBA00022840"/>
    </source>
</evidence>
<keyword evidence="5 11" id="KW-0436">Ligase</keyword>
<dbReference type="GO" id="GO:0004814">
    <property type="term" value="F:arginine-tRNA ligase activity"/>
    <property type="evidence" value="ECO:0007669"/>
    <property type="project" value="UniProtKB-UniRule"/>
</dbReference>
<dbReference type="Pfam" id="PF05746">
    <property type="entry name" value="DALR_1"/>
    <property type="match status" value="1"/>
</dbReference>
<evidence type="ECO:0000313" key="15">
    <source>
        <dbReference type="EMBL" id="KRN03923.1"/>
    </source>
</evidence>
<comment type="subcellular location">
    <subcellularLocation>
        <location evidence="1 11">Cytoplasm</location>
    </subcellularLocation>
</comment>
<dbReference type="Gene3D" id="1.10.730.10">
    <property type="entry name" value="Isoleucyl-tRNA Synthetase, Domain 1"/>
    <property type="match status" value="1"/>
</dbReference>
<organism evidence="15 16">
    <name type="scientific">Holzapfeliella floricola DSM 23037 = JCM 16512</name>
    <dbReference type="NCBI Taxonomy" id="1423744"/>
    <lineage>
        <taxon>Bacteria</taxon>
        <taxon>Bacillati</taxon>
        <taxon>Bacillota</taxon>
        <taxon>Bacilli</taxon>
        <taxon>Lactobacillales</taxon>
        <taxon>Lactobacillaceae</taxon>
        <taxon>Holzapfeliella</taxon>
    </lineage>
</organism>
<name>A0A0R2DKC7_9LACO</name>
<dbReference type="GO" id="GO:0006420">
    <property type="term" value="P:arginyl-tRNA aminoacylation"/>
    <property type="evidence" value="ECO:0007669"/>
    <property type="project" value="UniProtKB-UniRule"/>
</dbReference>
<dbReference type="InterPro" id="IPR036695">
    <property type="entry name" value="Arg-tRNA-synth_N_sf"/>
</dbReference>
<keyword evidence="16" id="KW-1185">Reference proteome</keyword>
<dbReference type="NCBIfam" id="TIGR00456">
    <property type="entry name" value="argS"/>
    <property type="match status" value="1"/>
</dbReference>
<comment type="subunit">
    <text evidence="3 11">Monomer.</text>
</comment>
<keyword evidence="7 11" id="KW-0067">ATP-binding</keyword>
<dbReference type="FunFam" id="3.40.50.620:FF:000116">
    <property type="entry name" value="Arginine--tRNA ligase"/>
    <property type="match status" value="1"/>
</dbReference>
<evidence type="ECO:0000256" key="11">
    <source>
        <dbReference type="HAMAP-Rule" id="MF_00123"/>
    </source>
</evidence>
<dbReference type="HAMAP" id="MF_00123">
    <property type="entry name" value="Arg_tRNA_synth"/>
    <property type="match status" value="1"/>
</dbReference>
<dbReference type="GO" id="GO:0005524">
    <property type="term" value="F:ATP binding"/>
    <property type="evidence" value="ECO:0007669"/>
    <property type="project" value="UniProtKB-UniRule"/>
</dbReference>
<evidence type="ECO:0000256" key="10">
    <source>
        <dbReference type="ARBA" id="ARBA00049339"/>
    </source>
</evidence>
<dbReference type="PRINTS" id="PR01038">
    <property type="entry name" value="TRNASYNTHARG"/>
</dbReference>
<dbReference type="Proteomes" id="UP000051378">
    <property type="component" value="Unassembled WGS sequence"/>
</dbReference>
<feature type="domain" description="Arginyl tRNA synthetase N-terminal" evidence="14">
    <location>
        <begin position="1"/>
        <end position="84"/>
    </location>
</feature>
<evidence type="ECO:0000256" key="4">
    <source>
        <dbReference type="ARBA" id="ARBA00022490"/>
    </source>
</evidence>
<dbReference type="FunFam" id="1.10.730.10:FF:000006">
    <property type="entry name" value="Arginyl-tRNA synthetase 2, mitochondrial"/>
    <property type="match status" value="1"/>
</dbReference>
<keyword evidence="8 11" id="KW-0648">Protein biosynthesis</keyword>